<feature type="transmembrane region" description="Helical" evidence="6">
    <location>
        <begin position="320"/>
        <end position="340"/>
    </location>
</feature>
<feature type="transmembrane region" description="Helical" evidence="6">
    <location>
        <begin position="385"/>
        <end position="405"/>
    </location>
</feature>
<keyword evidence="5" id="KW-0325">Glycoprotein</keyword>
<dbReference type="Pfam" id="PF10192">
    <property type="entry name" value="GPR180-TMEM145_TM"/>
    <property type="match status" value="1"/>
</dbReference>
<evidence type="ECO:0000256" key="2">
    <source>
        <dbReference type="ARBA" id="ARBA00022692"/>
    </source>
</evidence>
<feature type="domain" description="GPR180/TMEM145 transmembrane" evidence="8">
    <location>
        <begin position="175"/>
        <end position="401"/>
    </location>
</feature>
<organism evidence="10 11">
    <name type="scientific">Paramormyrops kingsleyae</name>
    <dbReference type="NCBI Taxonomy" id="1676925"/>
    <lineage>
        <taxon>Eukaryota</taxon>
        <taxon>Metazoa</taxon>
        <taxon>Chordata</taxon>
        <taxon>Craniata</taxon>
        <taxon>Vertebrata</taxon>
        <taxon>Euteleostomi</taxon>
        <taxon>Actinopterygii</taxon>
        <taxon>Neopterygii</taxon>
        <taxon>Teleostei</taxon>
        <taxon>Osteoglossocephala</taxon>
        <taxon>Osteoglossomorpha</taxon>
        <taxon>Osteoglossiformes</taxon>
        <taxon>Mormyridae</taxon>
        <taxon>Paramormyrops</taxon>
    </lineage>
</organism>
<evidence type="ECO:0000259" key="8">
    <source>
        <dbReference type="Pfam" id="PF10192"/>
    </source>
</evidence>
<reference evidence="10" key="1">
    <citation type="submission" date="2025-08" db="UniProtKB">
        <authorList>
            <consortium name="Ensembl"/>
        </authorList>
    </citation>
    <scope>IDENTIFICATION</scope>
</reference>
<dbReference type="InterPro" id="IPR019336">
    <property type="entry name" value="GPR180/TMEM145_TM"/>
</dbReference>
<feature type="transmembrane region" description="Helical" evidence="6">
    <location>
        <begin position="246"/>
        <end position="265"/>
    </location>
</feature>
<keyword evidence="2 6" id="KW-0812">Transmembrane</keyword>
<dbReference type="Pfam" id="PF21870">
    <property type="entry name" value="GP180_GOLD"/>
    <property type="match status" value="1"/>
</dbReference>
<keyword evidence="3 6" id="KW-1133">Transmembrane helix</keyword>
<dbReference type="PANTHER" id="PTHR23252">
    <property type="entry name" value="INTIMAL THICKNESS RECEPTOR-RELATED"/>
    <property type="match status" value="1"/>
</dbReference>
<reference evidence="10" key="2">
    <citation type="submission" date="2025-09" db="UniProtKB">
        <authorList>
            <consortium name="Ensembl"/>
        </authorList>
    </citation>
    <scope>IDENTIFICATION</scope>
</reference>
<feature type="domain" description="GPR180-like N-terminal" evidence="9">
    <location>
        <begin position="27"/>
        <end position="131"/>
    </location>
</feature>
<evidence type="ECO:0000256" key="6">
    <source>
        <dbReference type="SAM" id="Phobius"/>
    </source>
</evidence>
<feature type="transmembrane region" description="Helical" evidence="6">
    <location>
        <begin position="277"/>
        <end position="300"/>
    </location>
</feature>
<protein>
    <submittedName>
        <fullName evidence="10">G protein-coupled receptor 180</fullName>
    </submittedName>
</protein>
<evidence type="ECO:0000259" key="9">
    <source>
        <dbReference type="Pfam" id="PF21870"/>
    </source>
</evidence>
<evidence type="ECO:0000256" key="1">
    <source>
        <dbReference type="ARBA" id="ARBA00004141"/>
    </source>
</evidence>
<evidence type="ECO:0000313" key="10">
    <source>
        <dbReference type="Ensembl" id="ENSPKIP00000021933.1"/>
    </source>
</evidence>
<dbReference type="Proteomes" id="UP000261540">
    <property type="component" value="Unplaced"/>
</dbReference>
<evidence type="ECO:0000256" key="7">
    <source>
        <dbReference type="SAM" id="SignalP"/>
    </source>
</evidence>
<comment type="subcellular location">
    <subcellularLocation>
        <location evidence="1">Membrane</location>
        <topology evidence="1">Multi-pass membrane protein</topology>
    </subcellularLocation>
</comment>
<evidence type="ECO:0000256" key="4">
    <source>
        <dbReference type="ARBA" id="ARBA00023136"/>
    </source>
</evidence>
<dbReference type="GO" id="GO:0019236">
    <property type="term" value="P:response to pheromone"/>
    <property type="evidence" value="ECO:0007669"/>
    <property type="project" value="InterPro"/>
</dbReference>
<dbReference type="InterPro" id="IPR053880">
    <property type="entry name" value="GPR180-like_N"/>
</dbReference>
<proteinExistence type="predicted"/>
<keyword evidence="11" id="KW-1185">Reference proteome</keyword>
<sequence>MSEMMYLGAVIVLFFYSHFVSMASGKTVTGVFRSDAAREHNGQYITKFLFHGDNALMVYRLEDVSTAVQKEARLLLFQNVEGLNNLSCAEYISSAKLSITLSAEEHNQTIPTTAASPRAWHILYADRHTCQVGEGSGGGDLRFQIVLLNPDSEGNPLDHFSAEQAGLHGFYLAVVLAYLAAACIYARPLWQALLRGGPMLAVLKVLSLAVMLQAGSALSNYVHLSRFAGDGLGVPWMGSLAEICDAASQVQMLFMLLSLCTGWTLNKTRKPQKPLQWDASPASTALALGGGAVQGALLLWEQFEDTDHHSFHTHGSVAGMLLLALRVGLALLLAAILYQTIAGERSAIRKDFYLGFAKGSVLWFLCHPVLVLLSVVFNEHQREKVVTVGVILCQSISVVILYQLFLCRTYYWTEAWEFARGKHL</sequence>
<keyword evidence="4 6" id="KW-0472">Membrane</keyword>
<evidence type="ECO:0000256" key="5">
    <source>
        <dbReference type="ARBA" id="ARBA00023180"/>
    </source>
</evidence>
<feature type="chain" id="PRO_5017309849" evidence="7">
    <location>
        <begin position="26"/>
        <end position="424"/>
    </location>
</feature>
<keyword evidence="7" id="KW-0732">Signal</keyword>
<dbReference type="InterPro" id="IPR047831">
    <property type="entry name" value="GPR180/TMEM145"/>
</dbReference>
<dbReference type="AlphaFoldDB" id="A0A3B3RUE2"/>
<evidence type="ECO:0000313" key="11">
    <source>
        <dbReference type="Proteomes" id="UP000261540"/>
    </source>
</evidence>
<name>A0A3B3RUE2_9TELE</name>
<dbReference type="GO" id="GO:0007186">
    <property type="term" value="P:G protein-coupled receptor signaling pathway"/>
    <property type="evidence" value="ECO:0007669"/>
    <property type="project" value="InterPro"/>
</dbReference>
<dbReference type="GeneTree" id="ENSGT00940000153981"/>
<dbReference type="GO" id="GO:0016020">
    <property type="term" value="C:membrane"/>
    <property type="evidence" value="ECO:0007669"/>
    <property type="project" value="UniProtKB-SubCell"/>
</dbReference>
<accession>A0A3B3RUE2</accession>
<evidence type="ECO:0000256" key="3">
    <source>
        <dbReference type="ARBA" id="ARBA00022989"/>
    </source>
</evidence>
<feature type="transmembrane region" description="Helical" evidence="6">
    <location>
        <begin position="170"/>
        <end position="190"/>
    </location>
</feature>
<feature type="signal peptide" evidence="7">
    <location>
        <begin position="1"/>
        <end position="25"/>
    </location>
</feature>
<feature type="transmembrane region" description="Helical" evidence="6">
    <location>
        <begin position="352"/>
        <end position="373"/>
    </location>
</feature>
<feature type="transmembrane region" description="Helical" evidence="6">
    <location>
        <begin position="202"/>
        <end position="222"/>
    </location>
</feature>
<dbReference type="PANTHER" id="PTHR23252:SF29">
    <property type="entry name" value="INTEGRAL MEMBRANE PROTEIN GPR180"/>
    <property type="match status" value="1"/>
</dbReference>
<dbReference type="Ensembl" id="ENSPKIT00000002583.1">
    <property type="protein sequence ID" value="ENSPKIP00000021933.1"/>
    <property type="gene ID" value="ENSPKIG00000006143.1"/>
</dbReference>